<dbReference type="InterPro" id="IPR001279">
    <property type="entry name" value="Metallo-B-lactamas"/>
</dbReference>
<dbReference type="PANTHER" id="PTHR23131">
    <property type="entry name" value="ENDORIBONUCLEASE LACTB2"/>
    <property type="match status" value="1"/>
</dbReference>
<dbReference type="Pfam" id="PF00753">
    <property type="entry name" value="Lactamase_B"/>
    <property type="match status" value="1"/>
</dbReference>
<dbReference type="Gene3D" id="1.10.10.10">
    <property type="entry name" value="Winged helix-like DNA-binding domain superfamily/Winged helix DNA-binding domain"/>
    <property type="match status" value="1"/>
</dbReference>
<dbReference type="Gene3D" id="3.60.15.10">
    <property type="entry name" value="Ribonuclease Z/Hydroxyacylglutathione hydrolase-like"/>
    <property type="match status" value="1"/>
</dbReference>
<gene>
    <name evidence="2" type="ORF">OB919_14050</name>
</gene>
<dbReference type="InterPro" id="IPR050662">
    <property type="entry name" value="Sec-metab_biosynth-thioest"/>
</dbReference>
<evidence type="ECO:0000313" key="2">
    <source>
        <dbReference type="EMBL" id="MCU4753084.1"/>
    </source>
</evidence>
<reference evidence="2 3" key="1">
    <citation type="submission" date="2022-09" db="EMBL/GenBank/DDBJ databases">
        <title>Enrichment on poylsaccharides allowed isolation of novel metabolic and taxonomic groups of Haloarchaea.</title>
        <authorList>
            <person name="Sorokin D.Y."/>
            <person name="Elcheninov A.G."/>
            <person name="Khizhniak T.V."/>
            <person name="Kolganova T.V."/>
            <person name="Kublanov I.V."/>
        </authorList>
    </citation>
    <scope>NUCLEOTIDE SEQUENCE [LARGE SCALE GENOMIC DNA]</scope>
    <source>
        <strain evidence="2 3">AArc-curdl1</strain>
    </source>
</reference>
<dbReference type="RefSeq" id="WP_342809409.1">
    <property type="nucleotide sequence ID" value="NZ_JAOPJZ010000013.1"/>
</dbReference>
<feature type="domain" description="Metallo-beta-lactamase" evidence="1">
    <location>
        <begin position="17"/>
        <end position="235"/>
    </location>
</feature>
<dbReference type="SUPFAM" id="SSF56281">
    <property type="entry name" value="Metallo-hydrolase/oxidoreductase"/>
    <property type="match status" value="1"/>
</dbReference>
<dbReference type="SMART" id="SM00849">
    <property type="entry name" value="Lactamase_B"/>
    <property type="match status" value="1"/>
</dbReference>
<keyword evidence="3" id="KW-1185">Reference proteome</keyword>
<evidence type="ECO:0000313" key="3">
    <source>
        <dbReference type="Proteomes" id="UP001321047"/>
    </source>
</evidence>
<dbReference type="EMBL" id="JAOPJZ010000013">
    <property type="protein sequence ID" value="MCU4753084.1"/>
    <property type="molecule type" value="Genomic_DNA"/>
</dbReference>
<organism evidence="2 3">
    <name type="scientific">Natronosalvus hydrolyticus</name>
    <dbReference type="NCBI Taxonomy" id="2979988"/>
    <lineage>
        <taxon>Archaea</taxon>
        <taxon>Methanobacteriati</taxon>
        <taxon>Methanobacteriota</taxon>
        <taxon>Stenosarchaea group</taxon>
        <taxon>Halobacteria</taxon>
        <taxon>Halobacteriales</taxon>
        <taxon>Natrialbaceae</taxon>
        <taxon>Natronosalvus</taxon>
    </lineage>
</organism>
<proteinExistence type="predicted"/>
<sequence length="324" mass="35871">MNDVERIAIRTPFQIGRVNCYAITRGGLTLIDPGPLTDDAYTELTDGLEALGYTTEDVDRVLITHPHIDHFGLADRVRNESGATICAHRDAVDVLADPTANFEREQAFFRPYLASVGVPEQLLETVITLPESYNRFREPVAVDRSLAEGDEIVLDETTTLEAIHTPGHAPASVCFLDRERKSAFTGDHVMADISPNPLLTLEPGTTDQRTRSLPDYLAALERIATEDVTTGYGGHREIVPDIAARVEEILAHHDKRSDRVSKILDDDGPLTPYEVMNREFPDLPATETFAGMSEIIGHLDVLEDAGRVERIENGPSVRYTLTEE</sequence>
<name>A0AAP3E8A9_9EURY</name>
<dbReference type="Proteomes" id="UP001321047">
    <property type="component" value="Unassembled WGS sequence"/>
</dbReference>
<comment type="caution">
    <text evidence="2">The sequence shown here is derived from an EMBL/GenBank/DDBJ whole genome shotgun (WGS) entry which is preliminary data.</text>
</comment>
<dbReference type="InterPro" id="IPR036388">
    <property type="entry name" value="WH-like_DNA-bd_sf"/>
</dbReference>
<accession>A0AAP3E8A9</accession>
<protein>
    <submittedName>
        <fullName evidence="2">MBL fold metallo-hydrolase</fullName>
    </submittedName>
</protein>
<dbReference type="PANTHER" id="PTHR23131:SF4">
    <property type="entry name" value="METALLO-BETA-LACTAMASE SUPERFAMILY POTEIN"/>
    <property type="match status" value="1"/>
</dbReference>
<dbReference type="InterPro" id="IPR036866">
    <property type="entry name" value="RibonucZ/Hydroxyglut_hydro"/>
</dbReference>
<evidence type="ECO:0000259" key="1">
    <source>
        <dbReference type="SMART" id="SM00849"/>
    </source>
</evidence>
<dbReference type="AlphaFoldDB" id="A0AAP3E8A9"/>